<protein>
    <submittedName>
        <fullName evidence="4">Uncharacterized protein</fullName>
    </submittedName>
</protein>
<feature type="compositionally biased region" description="Low complexity" evidence="2">
    <location>
        <begin position="9"/>
        <end position="19"/>
    </location>
</feature>
<organism evidence="4 5">
    <name type="scientific">Brevibacillus formosus</name>
    <dbReference type="NCBI Taxonomy" id="54913"/>
    <lineage>
        <taxon>Bacteria</taxon>
        <taxon>Bacillati</taxon>
        <taxon>Bacillota</taxon>
        <taxon>Bacilli</taxon>
        <taxon>Bacillales</taxon>
        <taxon>Paenibacillaceae</taxon>
        <taxon>Brevibacillus</taxon>
    </lineage>
</organism>
<dbReference type="Proteomes" id="UP000197781">
    <property type="component" value="Chromosome"/>
</dbReference>
<evidence type="ECO:0000313" key="4">
    <source>
        <dbReference type="EMBL" id="ASJ54518.1"/>
    </source>
</evidence>
<dbReference type="AlphaFoldDB" id="A0A220MHI1"/>
<evidence type="ECO:0000256" key="1">
    <source>
        <dbReference type="SAM" id="Coils"/>
    </source>
</evidence>
<gene>
    <name evidence="4" type="ORF">BP422_13690</name>
</gene>
<dbReference type="RefSeq" id="WP_088908257.1">
    <property type="nucleotide sequence ID" value="NZ_CP018145.1"/>
</dbReference>
<evidence type="ECO:0000256" key="3">
    <source>
        <dbReference type="SAM" id="Phobius"/>
    </source>
</evidence>
<name>A0A220MHI1_9BACL</name>
<keyword evidence="1" id="KW-0175">Coiled coil</keyword>
<keyword evidence="3" id="KW-0472">Membrane</keyword>
<dbReference type="KEGG" id="bfm:BP422_13690"/>
<sequence length="168" mass="18669">MDDKYMGASSTSSPTLPLPANGKQKGRRRRGSLFQALIPSQTEGKRPLLPIVLAVLVWVGLAYAGYAFAVYTLDKQQQFVNQRIDQIQENNQKQMKALGDQLTLVQEEMQNVQKGLGNLEEDLALTGETIGGTNKTKEALQERVDQLNKQLVDLKASLKKLEDAARAW</sequence>
<keyword evidence="3" id="KW-0812">Transmembrane</keyword>
<evidence type="ECO:0000313" key="5">
    <source>
        <dbReference type="Proteomes" id="UP000197781"/>
    </source>
</evidence>
<keyword evidence="3" id="KW-1133">Transmembrane helix</keyword>
<proteinExistence type="predicted"/>
<feature type="region of interest" description="Disordered" evidence="2">
    <location>
        <begin position="1"/>
        <end position="29"/>
    </location>
</feature>
<evidence type="ECO:0000256" key="2">
    <source>
        <dbReference type="SAM" id="MobiDB-lite"/>
    </source>
</evidence>
<dbReference type="EMBL" id="CP018145">
    <property type="protein sequence ID" value="ASJ54518.1"/>
    <property type="molecule type" value="Genomic_DNA"/>
</dbReference>
<reference evidence="4 5" key="1">
    <citation type="submission" date="2016-11" db="EMBL/GenBank/DDBJ databases">
        <authorList>
            <person name="Jaros S."/>
            <person name="Januszkiewicz K."/>
            <person name="Wedrychowicz H."/>
        </authorList>
    </citation>
    <scope>NUCLEOTIDE SEQUENCE [LARGE SCALE GENOMIC DNA]</scope>
    <source>
        <strain evidence="4 5">NF2</strain>
    </source>
</reference>
<feature type="coiled-coil region" evidence="1">
    <location>
        <begin position="102"/>
        <end position="164"/>
    </location>
</feature>
<accession>A0A220MHI1</accession>
<feature type="transmembrane region" description="Helical" evidence="3">
    <location>
        <begin position="48"/>
        <end position="73"/>
    </location>
</feature>